<protein>
    <recommendedName>
        <fullName evidence="4">TolC family protein</fullName>
    </recommendedName>
</protein>
<sequence length="126" mass="13532">MARIKRTRSAVLENAETRAAAIATLPQPLELGGELTLTAYQTEITGTRTKLANYNSVLADADQARRDFVIAERKLADWSDRMLAGVGAYYGKNSDVYAQAGGVKKSERKRPVRSTAASTTGIANAA</sequence>
<dbReference type="EMBL" id="VMBG01000001">
    <property type="protein sequence ID" value="TSJ78950.1"/>
    <property type="molecule type" value="Genomic_DNA"/>
</dbReference>
<evidence type="ECO:0008006" key="4">
    <source>
        <dbReference type="Google" id="ProtNLM"/>
    </source>
</evidence>
<dbReference type="Proteomes" id="UP000315648">
    <property type="component" value="Unassembled WGS sequence"/>
</dbReference>
<feature type="region of interest" description="Disordered" evidence="1">
    <location>
        <begin position="101"/>
        <end position="126"/>
    </location>
</feature>
<name>A0A556QQN5_9BACT</name>
<dbReference type="OrthoDB" id="531519at2"/>
<accession>A0A556QQN5</accession>
<feature type="compositionally biased region" description="Polar residues" evidence="1">
    <location>
        <begin position="115"/>
        <end position="126"/>
    </location>
</feature>
<proteinExistence type="predicted"/>
<evidence type="ECO:0000313" key="2">
    <source>
        <dbReference type="EMBL" id="TSJ78950.1"/>
    </source>
</evidence>
<dbReference type="RefSeq" id="WP_144229292.1">
    <property type="nucleotide sequence ID" value="NZ_CBCRVV010000041.1"/>
</dbReference>
<organism evidence="2 3">
    <name type="scientific">Rariglobus hedericola</name>
    <dbReference type="NCBI Taxonomy" id="2597822"/>
    <lineage>
        <taxon>Bacteria</taxon>
        <taxon>Pseudomonadati</taxon>
        <taxon>Verrucomicrobiota</taxon>
        <taxon>Opitutia</taxon>
        <taxon>Opitutales</taxon>
        <taxon>Opitutaceae</taxon>
        <taxon>Rariglobus</taxon>
    </lineage>
</organism>
<gene>
    <name evidence="2" type="ORF">FPL22_06510</name>
</gene>
<comment type="caution">
    <text evidence="2">The sequence shown here is derived from an EMBL/GenBank/DDBJ whole genome shotgun (WGS) entry which is preliminary data.</text>
</comment>
<reference evidence="2 3" key="1">
    <citation type="submission" date="2019-07" db="EMBL/GenBank/DDBJ databases">
        <title>Description of 53C-WASEF.</title>
        <authorList>
            <person name="Pitt A."/>
            <person name="Hahn M.W."/>
        </authorList>
    </citation>
    <scope>NUCLEOTIDE SEQUENCE [LARGE SCALE GENOMIC DNA]</scope>
    <source>
        <strain evidence="2 3">53C-WASEF</strain>
    </source>
</reference>
<evidence type="ECO:0000313" key="3">
    <source>
        <dbReference type="Proteomes" id="UP000315648"/>
    </source>
</evidence>
<keyword evidence="3" id="KW-1185">Reference proteome</keyword>
<dbReference type="AlphaFoldDB" id="A0A556QQN5"/>
<evidence type="ECO:0000256" key="1">
    <source>
        <dbReference type="SAM" id="MobiDB-lite"/>
    </source>
</evidence>